<dbReference type="Proteomes" id="UP000241010">
    <property type="component" value="Unassembled WGS sequence"/>
</dbReference>
<dbReference type="AlphaFoldDB" id="A0A2T4JSC0"/>
<dbReference type="OrthoDB" id="1432662at2"/>
<keyword evidence="3" id="KW-1185">Reference proteome</keyword>
<organism evidence="2 3">
    <name type="scientific">Cereibacter changlensis JA139</name>
    <dbReference type="NCBI Taxonomy" id="1188249"/>
    <lineage>
        <taxon>Bacteria</taxon>
        <taxon>Pseudomonadati</taxon>
        <taxon>Pseudomonadota</taxon>
        <taxon>Alphaproteobacteria</taxon>
        <taxon>Rhodobacterales</taxon>
        <taxon>Paracoccaceae</taxon>
        <taxon>Cereibacter</taxon>
    </lineage>
</organism>
<evidence type="ECO:0000259" key="1">
    <source>
        <dbReference type="Pfam" id="PF16242"/>
    </source>
</evidence>
<dbReference type="InterPro" id="IPR012349">
    <property type="entry name" value="Split_barrel_FMN-bd"/>
</dbReference>
<gene>
    <name evidence="2" type="ORF">C5F48_15505</name>
</gene>
<dbReference type="Gene3D" id="2.30.110.10">
    <property type="entry name" value="Electron Transport, Fmn-binding Protein, Chain A"/>
    <property type="match status" value="1"/>
</dbReference>
<dbReference type="RefSeq" id="WP_107664796.1">
    <property type="nucleotide sequence ID" value="NZ_PZKG01000081.1"/>
</dbReference>
<name>A0A2T4JSC0_9RHOB</name>
<feature type="domain" description="General stress protein FMN-binding split barrel" evidence="1">
    <location>
        <begin position="6"/>
        <end position="137"/>
    </location>
</feature>
<dbReference type="InterPro" id="IPR038725">
    <property type="entry name" value="YdaG_split_barrel_FMN-bd"/>
</dbReference>
<evidence type="ECO:0000313" key="3">
    <source>
        <dbReference type="Proteomes" id="UP000241010"/>
    </source>
</evidence>
<comment type="caution">
    <text evidence="2">The sequence shown here is derived from an EMBL/GenBank/DDBJ whole genome shotgun (WGS) entry which is preliminary data.</text>
</comment>
<proteinExistence type="predicted"/>
<dbReference type="EMBL" id="PZKG01000081">
    <property type="protein sequence ID" value="PTE20812.1"/>
    <property type="molecule type" value="Genomic_DNA"/>
</dbReference>
<reference evidence="2 3" key="1">
    <citation type="submission" date="2018-03" db="EMBL/GenBank/DDBJ databases">
        <title>Cereibacter changlensis.</title>
        <authorList>
            <person name="Meyer T.E."/>
            <person name="Miller S."/>
            <person name="Lodha T."/>
            <person name="Gandham S."/>
            <person name="Chintalapati S."/>
            <person name="Chintalapati V.R."/>
        </authorList>
    </citation>
    <scope>NUCLEOTIDE SEQUENCE [LARGE SCALE GENOMIC DNA]</scope>
    <source>
        <strain evidence="2 3">JA139</strain>
    </source>
</reference>
<dbReference type="PANTHER" id="PTHR34818:SF1">
    <property type="entry name" value="PROTEIN BLI-3"/>
    <property type="match status" value="1"/>
</dbReference>
<evidence type="ECO:0000313" key="2">
    <source>
        <dbReference type="EMBL" id="PTE20812.1"/>
    </source>
</evidence>
<dbReference type="SUPFAM" id="SSF50475">
    <property type="entry name" value="FMN-binding split barrel"/>
    <property type="match status" value="1"/>
</dbReference>
<sequence>MADKTLEDIAQDMREIDFTMLFTRAEGGEIAGRPMSNNGDVAFDGDSWFFTYEDTHTVRDIKADPRVAMSLTGKAGLLGKPPLFLSIEGRAEIIRDRAAFEAHWFKSLRMWFPEGIDTPGMVLLNIHASRIHYWDGTDEGEIRL</sequence>
<dbReference type="Pfam" id="PF16242">
    <property type="entry name" value="Pyrid_ox_like"/>
    <property type="match status" value="1"/>
</dbReference>
<dbReference type="PANTHER" id="PTHR34818">
    <property type="entry name" value="PROTEIN BLI-3"/>
    <property type="match status" value="1"/>
</dbReference>
<protein>
    <submittedName>
        <fullName evidence="2">Pyridoxamine 5'-phosphate oxidase</fullName>
    </submittedName>
</protein>
<accession>A0A2T4JSC0</accession>
<dbReference type="InterPro" id="IPR052917">
    <property type="entry name" value="Stress-Dev_Protein"/>
</dbReference>